<proteinExistence type="predicted"/>
<dbReference type="Proteomes" id="UP000017984">
    <property type="component" value="Chromosome"/>
</dbReference>
<evidence type="ECO:0000256" key="1">
    <source>
        <dbReference type="SAM" id="SignalP"/>
    </source>
</evidence>
<dbReference type="AlphaFoldDB" id="V6KW71"/>
<sequence>MVSKRRSLRIAVVGALGAASVALAGTAMAATPAAQAASPVAVAHKAQAVKAAKAGITATPSASSVRAWQLFRVTGKTTGIKAGTKVTLQQKQHGKWVSLPASAPVLRNGSYSLGVKLGLKGKNDLRIVSGKTASPVFNVTVR</sequence>
<accession>V6KW71</accession>
<protein>
    <recommendedName>
        <fullName evidence="4">Bacterial Ig domain-containing protein</fullName>
    </recommendedName>
</protein>
<keyword evidence="3" id="KW-1185">Reference proteome</keyword>
<feature type="chain" id="PRO_5004750056" description="Bacterial Ig domain-containing protein" evidence="1">
    <location>
        <begin position="30"/>
        <end position="142"/>
    </location>
</feature>
<dbReference type="EMBL" id="AWQX01000010">
    <property type="protein sequence ID" value="EST36420.1"/>
    <property type="molecule type" value="Genomic_DNA"/>
</dbReference>
<reference evidence="2 3" key="1">
    <citation type="journal article" date="2014" name="Genome Announc.">
        <title>Draft Genome Sequence of Streptomyces roseochromogenes subsp. oscitans DS 12.976, Producer of the Aminocoumarin Antibiotic Clorobiocin.</title>
        <authorList>
            <person name="Ruckert C."/>
            <person name="Kalinowski J."/>
            <person name="Heide L."/>
            <person name="Apel A.K."/>
        </authorList>
    </citation>
    <scope>NUCLEOTIDE SEQUENCE [LARGE SCALE GENOMIC DNA]</scope>
    <source>
        <strain evidence="2 3">DS 12.976</strain>
    </source>
</reference>
<comment type="caution">
    <text evidence="2">The sequence shown here is derived from an EMBL/GenBank/DDBJ whole genome shotgun (WGS) entry which is preliminary data.</text>
</comment>
<evidence type="ECO:0000313" key="3">
    <source>
        <dbReference type="Proteomes" id="UP000017984"/>
    </source>
</evidence>
<gene>
    <name evidence="2" type="ORF">M878_02225</name>
</gene>
<keyword evidence="1" id="KW-0732">Signal</keyword>
<evidence type="ECO:0008006" key="4">
    <source>
        <dbReference type="Google" id="ProtNLM"/>
    </source>
</evidence>
<name>V6KW71_STRRC</name>
<evidence type="ECO:0000313" key="2">
    <source>
        <dbReference type="EMBL" id="EST36420.1"/>
    </source>
</evidence>
<feature type="signal peptide" evidence="1">
    <location>
        <begin position="1"/>
        <end position="29"/>
    </location>
</feature>
<organism evidence="2 3">
    <name type="scientific">Streptomyces roseochromogenus subsp. oscitans DS 12.976</name>
    <dbReference type="NCBI Taxonomy" id="1352936"/>
    <lineage>
        <taxon>Bacteria</taxon>
        <taxon>Bacillati</taxon>
        <taxon>Actinomycetota</taxon>
        <taxon>Actinomycetes</taxon>
        <taxon>Kitasatosporales</taxon>
        <taxon>Streptomycetaceae</taxon>
        <taxon>Streptomyces</taxon>
    </lineage>
</organism>
<dbReference type="PATRIC" id="fig|1352936.5.peg.492"/>
<dbReference type="HOGENOM" id="CLU_146093_0_0_11"/>
<dbReference type="RefSeq" id="WP_023544477.1">
    <property type="nucleotide sequence ID" value="NZ_CM002285.1"/>
</dbReference>